<keyword evidence="2 3" id="KW-0456">Lyase</keyword>
<name>A0A1C1CNH4_9EURO</name>
<dbReference type="Pfam" id="PF02982">
    <property type="entry name" value="Scytalone_dh"/>
    <property type="match status" value="2"/>
</dbReference>
<feature type="domain" description="Scytalone dehydratase-like" evidence="6">
    <location>
        <begin position="58"/>
        <end position="182"/>
    </location>
</feature>
<dbReference type="InterPro" id="IPR049884">
    <property type="entry name" value="Scytalone_dh"/>
</dbReference>
<dbReference type="GO" id="GO:0006582">
    <property type="term" value="P:melanin metabolic process"/>
    <property type="evidence" value="ECO:0007669"/>
    <property type="project" value="InterPro"/>
</dbReference>
<gene>
    <name evidence="7" type="primary">SDH1</name>
    <name evidence="7" type="ORF">CLCR_07661</name>
</gene>
<evidence type="ECO:0000256" key="2">
    <source>
        <dbReference type="ARBA" id="ARBA00023239"/>
    </source>
</evidence>
<dbReference type="OrthoDB" id="5281072at2759"/>
<dbReference type="InterPro" id="IPR004235">
    <property type="entry name" value="Scytalone_dehydratase"/>
</dbReference>
<evidence type="ECO:0000259" key="6">
    <source>
        <dbReference type="Pfam" id="PF02982"/>
    </source>
</evidence>
<proteinExistence type="inferred from homology"/>
<comment type="caution">
    <text evidence="7">The sequence shown here is derived from an EMBL/GenBank/DDBJ whole genome shotgun (WGS) entry which is preliminary data.</text>
</comment>
<dbReference type="Gene3D" id="3.10.450.50">
    <property type="match status" value="1"/>
</dbReference>
<organism evidence="7 8">
    <name type="scientific">Cladophialophora carrionii</name>
    <dbReference type="NCBI Taxonomy" id="86049"/>
    <lineage>
        <taxon>Eukaryota</taxon>
        <taxon>Fungi</taxon>
        <taxon>Dikarya</taxon>
        <taxon>Ascomycota</taxon>
        <taxon>Pezizomycotina</taxon>
        <taxon>Eurotiomycetes</taxon>
        <taxon>Chaetothyriomycetidae</taxon>
        <taxon>Chaetothyriales</taxon>
        <taxon>Herpotrichiellaceae</taxon>
        <taxon>Cladophialophora</taxon>
    </lineage>
</organism>
<dbReference type="EMBL" id="LGRB01000010">
    <property type="protein sequence ID" value="OCT50001.1"/>
    <property type="molecule type" value="Genomic_DNA"/>
</dbReference>
<feature type="domain" description="Scytalone dehydratase-like" evidence="6">
    <location>
        <begin position="6"/>
        <end position="38"/>
    </location>
</feature>
<evidence type="ECO:0000313" key="7">
    <source>
        <dbReference type="EMBL" id="OCT50001.1"/>
    </source>
</evidence>
<dbReference type="PIRSF" id="PIRSF024851">
    <property type="entry name" value="SCD1"/>
    <property type="match status" value="1"/>
</dbReference>
<evidence type="ECO:0000256" key="3">
    <source>
        <dbReference type="PIRNR" id="PIRNR024851"/>
    </source>
</evidence>
<protein>
    <submittedName>
        <fullName evidence="7">Scytalone dehydratase</fullName>
    </submittedName>
</protein>
<evidence type="ECO:0000256" key="5">
    <source>
        <dbReference type="PIRSR" id="PIRSR024851-51"/>
    </source>
</evidence>
<dbReference type="STRING" id="86049.A0A1C1CNH4"/>
<evidence type="ECO:0000313" key="8">
    <source>
        <dbReference type="Proteomes" id="UP000094526"/>
    </source>
</evidence>
<comment type="similarity">
    <text evidence="1 3">Belongs to the scytalone dehydratase family.</text>
</comment>
<dbReference type="GO" id="GO:0030411">
    <property type="term" value="F:scytalone dehydratase activity"/>
    <property type="evidence" value="ECO:0007669"/>
    <property type="project" value="InterPro"/>
</dbReference>
<accession>A0A1C1CNH4</accession>
<dbReference type="Proteomes" id="UP000094526">
    <property type="component" value="Unassembled WGS sequence"/>
</dbReference>
<dbReference type="VEuPathDB" id="FungiDB:G647_08909"/>
<dbReference type="InterPro" id="IPR032710">
    <property type="entry name" value="NTF2-like_dom_sf"/>
</dbReference>
<evidence type="ECO:0000256" key="1">
    <source>
        <dbReference type="ARBA" id="ARBA00008584"/>
    </source>
</evidence>
<evidence type="ECO:0000256" key="4">
    <source>
        <dbReference type="PIRSR" id="PIRSR024851-50"/>
    </source>
</evidence>
<feature type="active site" evidence="4">
    <location>
        <position position="103"/>
    </location>
</feature>
<feature type="binding site" evidence="5">
    <location>
        <position position="68"/>
    </location>
    <ligand>
        <name>substrate</name>
    </ligand>
</feature>
<dbReference type="VEuPathDB" id="FungiDB:CLCR_07661"/>
<sequence>MVMPEAIACQAAIFEWAESFDTKDWTRLAEIVAPTLYVRTDPTSSVRVQKDDGPRRLAVFLTRKQVDYRAVMGMLWESMPAAQFIDMASNGKFLGNPRIKTQHFIGAGRWIKTGEDEVTGYHQMRVAHQKYKDDDLSEVLYKGHAHGKATVQYRKIDGVWKFAGLEPNIRWAEHDYDKIFHEE</sequence>
<dbReference type="AlphaFoldDB" id="A0A1C1CNH4"/>
<keyword evidence="8" id="KW-1185">Reference proteome</keyword>
<dbReference type="SUPFAM" id="SSF54427">
    <property type="entry name" value="NTF2-like"/>
    <property type="match status" value="1"/>
</dbReference>
<feature type="active site" evidence="4">
    <location>
        <position position="128"/>
    </location>
</feature>
<reference evidence="8" key="1">
    <citation type="submission" date="2015-07" db="EMBL/GenBank/DDBJ databases">
        <authorList>
            <person name="Teixeira M.M."/>
            <person name="Souza R.C."/>
            <person name="Almeida L.G."/>
            <person name="Vicente V.A."/>
            <person name="de Hoog S."/>
            <person name="Bocca A.L."/>
            <person name="de Almeida S.R."/>
            <person name="Vasconcelos A.T."/>
            <person name="Felipe M.S."/>
        </authorList>
    </citation>
    <scope>NUCLEOTIDE SEQUENCE [LARGE SCALE GENOMIC DNA]</scope>
    <source>
        <strain evidence="8">KSF</strain>
    </source>
</reference>